<dbReference type="GO" id="GO:0005886">
    <property type="term" value="C:plasma membrane"/>
    <property type="evidence" value="ECO:0007669"/>
    <property type="project" value="TreeGrafter"/>
</dbReference>
<feature type="region of interest" description="Disordered" evidence="10">
    <location>
        <begin position="2362"/>
        <end position="2453"/>
    </location>
</feature>
<feature type="transmembrane region" description="Helical" evidence="11">
    <location>
        <begin position="1413"/>
        <end position="1432"/>
    </location>
</feature>
<keyword evidence="7" id="KW-1071">Ligand-gated ion channel</keyword>
<dbReference type="SUPFAM" id="SSF51206">
    <property type="entry name" value="cAMP-binding domain-like"/>
    <property type="match status" value="4"/>
</dbReference>
<feature type="transmembrane region" description="Helical" evidence="11">
    <location>
        <begin position="676"/>
        <end position="695"/>
    </location>
</feature>
<dbReference type="GO" id="GO:0042391">
    <property type="term" value="P:regulation of membrane potential"/>
    <property type="evidence" value="ECO:0007669"/>
    <property type="project" value="TreeGrafter"/>
</dbReference>
<comment type="subcellular location">
    <subcellularLocation>
        <location evidence="1">Membrane</location>
        <topology evidence="1">Multi-pass membrane protein</topology>
    </subcellularLocation>
</comment>
<evidence type="ECO:0000313" key="14">
    <source>
        <dbReference type="EMBL" id="GMH72796.1"/>
    </source>
</evidence>
<dbReference type="CDD" id="cd00030">
    <property type="entry name" value="C2"/>
    <property type="match status" value="1"/>
</dbReference>
<feature type="compositionally biased region" description="Basic residues" evidence="10">
    <location>
        <begin position="2390"/>
        <end position="2409"/>
    </location>
</feature>
<keyword evidence="5 9" id="KW-0406">Ion transport</keyword>
<feature type="transmembrane region" description="Helical" evidence="11">
    <location>
        <begin position="707"/>
        <end position="728"/>
    </location>
</feature>
<dbReference type="InterPro" id="IPR003280">
    <property type="entry name" value="2pore_dom_K_chnl"/>
</dbReference>
<feature type="compositionally biased region" description="Basic and acidic residues" evidence="10">
    <location>
        <begin position="2380"/>
        <end position="2389"/>
    </location>
</feature>
<keyword evidence="8 9" id="KW-0407">Ion channel</keyword>
<feature type="transmembrane region" description="Helical" evidence="11">
    <location>
        <begin position="891"/>
        <end position="911"/>
    </location>
</feature>
<feature type="transmembrane region" description="Helical" evidence="11">
    <location>
        <begin position="1914"/>
        <end position="1939"/>
    </location>
</feature>
<feature type="transmembrane region" description="Helical" evidence="11">
    <location>
        <begin position="1152"/>
        <end position="1172"/>
    </location>
</feature>
<feature type="transmembrane region" description="Helical" evidence="11">
    <location>
        <begin position="1889"/>
        <end position="1907"/>
    </location>
</feature>
<reference evidence="15" key="1">
    <citation type="journal article" date="2023" name="Commun. Biol.">
        <title>Genome analysis of Parmales, the sister group of diatoms, reveals the evolutionary specialization of diatoms from phago-mixotrophs to photoautotrophs.</title>
        <authorList>
            <person name="Ban H."/>
            <person name="Sato S."/>
            <person name="Yoshikawa S."/>
            <person name="Yamada K."/>
            <person name="Nakamura Y."/>
            <person name="Ichinomiya M."/>
            <person name="Sato N."/>
            <person name="Blanc-Mathieu R."/>
            <person name="Endo H."/>
            <person name="Kuwata A."/>
            <person name="Ogata H."/>
        </authorList>
    </citation>
    <scope>NUCLEOTIDE SEQUENCE [LARGE SCALE GENOMIC DNA]</scope>
    <source>
        <strain evidence="15">NIES 3700</strain>
    </source>
</reference>
<evidence type="ECO:0000259" key="13">
    <source>
        <dbReference type="PROSITE" id="PS50042"/>
    </source>
</evidence>
<evidence type="ECO:0000256" key="11">
    <source>
        <dbReference type="SAM" id="Phobius"/>
    </source>
</evidence>
<feature type="transmembrane region" description="Helical" evidence="11">
    <location>
        <begin position="1325"/>
        <end position="1345"/>
    </location>
</feature>
<dbReference type="Gene3D" id="1.10.287.630">
    <property type="entry name" value="Helix hairpin bin"/>
    <property type="match status" value="3"/>
</dbReference>
<dbReference type="Gene3D" id="1.10.287.70">
    <property type="match status" value="4"/>
</dbReference>
<feature type="transmembrane region" description="Helical" evidence="11">
    <location>
        <begin position="1757"/>
        <end position="1777"/>
    </location>
</feature>
<evidence type="ECO:0000256" key="3">
    <source>
        <dbReference type="ARBA" id="ARBA00022692"/>
    </source>
</evidence>
<feature type="region of interest" description="Disordered" evidence="10">
    <location>
        <begin position="1"/>
        <end position="46"/>
    </location>
</feature>
<proteinExistence type="inferred from homology"/>
<feature type="transmembrane region" description="Helical" evidence="11">
    <location>
        <begin position="1832"/>
        <end position="1855"/>
    </location>
</feature>
<dbReference type="Pfam" id="PF00168">
    <property type="entry name" value="C2"/>
    <property type="match status" value="1"/>
</dbReference>
<keyword evidence="2 9" id="KW-0813">Transport</keyword>
<feature type="domain" description="Cyclic nucleotide-binding" evidence="13">
    <location>
        <begin position="499"/>
        <end position="599"/>
    </location>
</feature>
<dbReference type="CDD" id="cd00038">
    <property type="entry name" value="CAP_ED"/>
    <property type="match status" value="3"/>
</dbReference>
<evidence type="ECO:0000256" key="9">
    <source>
        <dbReference type="RuleBase" id="RU003857"/>
    </source>
</evidence>
<feature type="domain" description="C2" evidence="12">
    <location>
        <begin position="2077"/>
        <end position="2198"/>
    </location>
</feature>
<feature type="transmembrane region" description="Helical" evidence="11">
    <location>
        <begin position="1207"/>
        <end position="1227"/>
    </location>
</feature>
<dbReference type="OrthoDB" id="421226at2759"/>
<dbReference type="PANTHER" id="PTHR10217:SF435">
    <property type="entry name" value="POTASSIUM VOLTAGE-GATED CHANNEL PROTEIN EAG"/>
    <property type="match status" value="1"/>
</dbReference>
<dbReference type="InterPro" id="IPR014710">
    <property type="entry name" value="RmlC-like_jellyroll"/>
</dbReference>
<dbReference type="InterPro" id="IPR000595">
    <property type="entry name" value="cNMP-bd_dom"/>
</dbReference>
<feature type="transmembrane region" description="Helical" evidence="11">
    <location>
        <begin position="214"/>
        <end position="235"/>
    </location>
</feature>
<evidence type="ECO:0000256" key="2">
    <source>
        <dbReference type="ARBA" id="ARBA00022448"/>
    </source>
</evidence>
<evidence type="ECO:0000256" key="7">
    <source>
        <dbReference type="ARBA" id="ARBA00023286"/>
    </source>
</evidence>
<evidence type="ECO:0000256" key="4">
    <source>
        <dbReference type="ARBA" id="ARBA00022989"/>
    </source>
</evidence>
<dbReference type="PRINTS" id="PR01333">
    <property type="entry name" value="2POREKCHANEL"/>
</dbReference>
<gene>
    <name evidence="14" type="ORF">TrLO_g7007</name>
</gene>
<keyword evidence="4 11" id="KW-1133">Transmembrane helix</keyword>
<accession>A0A9W7ALK6</accession>
<feature type="transmembrane region" description="Helical" evidence="11">
    <location>
        <begin position="173"/>
        <end position="193"/>
    </location>
</feature>
<feature type="transmembrane region" description="Helical" evidence="11">
    <location>
        <begin position="1713"/>
        <end position="1736"/>
    </location>
</feature>
<feature type="domain" description="Cyclic nucleotide-binding" evidence="13">
    <location>
        <begin position="995"/>
        <end position="1112"/>
    </location>
</feature>
<feature type="transmembrane region" description="Helical" evidence="11">
    <location>
        <begin position="397"/>
        <end position="422"/>
    </location>
</feature>
<dbReference type="SMART" id="SM00100">
    <property type="entry name" value="cNMP"/>
    <property type="match status" value="3"/>
</dbReference>
<feature type="compositionally biased region" description="Low complexity" evidence="10">
    <location>
        <begin position="8"/>
        <end position="21"/>
    </location>
</feature>
<dbReference type="InterPro" id="IPR035892">
    <property type="entry name" value="C2_domain_sf"/>
</dbReference>
<name>A0A9W7ALK6_9STRA</name>
<dbReference type="EMBL" id="BRXW01000660">
    <property type="protein sequence ID" value="GMH72796.1"/>
    <property type="molecule type" value="Genomic_DNA"/>
</dbReference>
<dbReference type="InterPro" id="IPR000008">
    <property type="entry name" value="C2_dom"/>
</dbReference>
<evidence type="ECO:0000256" key="10">
    <source>
        <dbReference type="SAM" id="MobiDB-lite"/>
    </source>
</evidence>
<feature type="transmembrane region" description="Helical" evidence="11">
    <location>
        <begin position="1789"/>
        <end position="1811"/>
    </location>
</feature>
<dbReference type="PANTHER" id="PTHR10217">
    <property type="entry name" value="VOLTAGE AND LIGAND GATED POTASSIUM CHANNEL"/>
    <property type="match status" value="1"/>
</dbReference>
<feature type="compositionally biased region" description="Gly residues" evidence="10">
    <location>
        <begin position="2308"/>
        <end position="2323"/>
    </location>
</feature>
<dbReference type="SUPFAM" id="SSF81324">
    <property type="entry name" value="Voltage-gated potassium channels"/>
    <property type="match status" value="4"/>
</dbReference>
<evidence type="ECO:0000259" key="12">
    <source>
        <dbReference type="PROSITE" id="PS50004"/>
    </source>
</evidence>
<dbReference type="InterPro" id="IPR013099">
    <property type="entry name" value="K_chnl_dom"/>
</dbReference>
<feature type="region of interest" description="Disordered" evidence="10">
    <location>
        <begin position="2299"/>
        <end position="2325"/>
    </location>
</feature>
<evidence type="ECO:0000256" key="5">
    <source>
        <dbReference type="ARBA" id="ARBA00023065"/>
    </source>
</evidence>
<sequence>MQSSKIAPTDNSPTPNINDNNSPPPSPLSSSPRLNPRAPLTVSQTNLGDDNATCIIPIKSRKMSNVEMKHIMGLKVQGGSSPKGKAGQMASRAMQALNATKQLTASIKPTSDSVEYNDHDTVPDYMHPFSSFRNAWDVFIFGVVSYNCFYTPLQIMILFQEIGDMECYSSSSFWLDLLIDLLFWTDTSLNFFFAYRDPETKMIVSNRKAIRGTFIRSSSFTINVIASSQPFFTVLTCELSPTVMSRSLLIFFQLPRMMRIFLFMPQFNTLKAYMKERKKIKVNESMFRMGVILFFILLGITSLGCMYYSMGFVGDDERKACLEPSWVVGDGLLFPTQEYCDVVLSSNETTRCEGGEEVCGTMKPQGRFLRAIYFMMQTLFTIGYGDSVIPVSDQEMLFASIFMILGTFVYGLVIANMTSMLANIDVLRMRFRQEMDSMNAYMDMRHVPDGLKQRVKIYFDYLYMKQYGLLEETILASLPSKVRHDIASKNMQLFMVVPFFTDRGDDFSRYISQQLILRTYAPGSTLIFQHEKQRELIIIRHGQIEIVTHGMEQSIFSLRQGDFIGDYQLIFGVEHKFGARADVFVEVVVLTVTGLQKVLKNPNFHSLASLATHGHYRGCKTDQGVKKTEEVYKEKIAKYSKLHENMNKTSTKMQAMMASIVDEHAGIMMPDHKFHIYWDLILVFSTLYLAIMIPIRIDSEYNKPPNTFAYSLILDYLIDVIFLIDIVLNARYFAYTDITHGRETVVTDKTLIQANYTKSLRFKLDAFASFPIDLIGFGVGNWRYLRLMHGVRFFQVQEFLGEWCKHLEEVQDYVVSAGVRASLQMTIWTAVLATWTCVAWDIIYFKNNEDWQAGGILENESSFWPSFYWTFTTFTTVGYGDISPTTIPQTIFALIIGALGAAFCAAIIANVTSFVHSVDVSEVNVEHKRKVVQAYLVDQGISKDLQTKLDTYFKFVEQDRHGIEEQNFLNATLPGNLRDDMMLHITSDMVLNCEFFSDCDSGFIRGVMLSLEQQFFALNQFVLDKHTPANGMYFVKSGVIEIQTLDGVFNNRLTINKSFAEDALINHWEANPFLAVSTGDSEVWFFSRAMFNDLVFEWPGVRKKLHKLSTKAQISKRRNSLTASAAELKPIIAAVNASRAKVFRPGSIPLQLWKTLVLIAMTYNLLMVPFRISFNYDHGRYYDDKSSDVAVPIVFDEINVQHVLPDYIGDLILIVDVLIQMFLLAFYKNNVLIYKKRHIFRHYRRRAKWGTHLIAAIPFEILLLTVDASSWRMSVYQVFSIFRLSKLFRAREIFEIVEYLERMALKRGVANFLGMSKNARRVAKLMVFTFFCAHYFGCVFFIIALRKHLIDRTGSWADNACLLVNANAIDDSCENTSCDTFTQYVNSIYWATATLTTVGYGDISASIQNMGEIYFNILALIFGTLIYTFIIANLEDIVAQLDVTQTLFKKQLDSVKMYINMQNLDENIGGTILTYFDYLWIHQGGQNGNVVLDYMPKLLAEEVREEIVGHLVGEVFFVKDAHRDFVALFTNELLMTKYLPGDVLFYSGEIASALFFLYRGKVKLISHTTGVEYTTVTNSVVGEGEFFMKSLTPCTAIAVDHAETFILTWDRFWRLVNEERALGEFKARLTNDGGMEYLQKNSISSLIERVKKNLAKSKKMQKMTENISEEETFKYWVCEVDSIFRRVWDLFGLIFCVYYSGHLPFKMAFVGKIGIGDLMVDILAELYFVVDVYFRLQHFAVRYEGTNVRDRTVFRGLYMNKGGFALDLVSVLPVFFIKYAAGGEDNGWVWMYSFNHFLRFRCFGLYLKNLIDSIEYFFAYRTSTGAIRIGETFVIIATITHWTACFFFFLGRMYVEDNQESWLSLASLTSAEELGLDGDELRIKQYVTAIYWSLYTISTTGYGNISLTQNGEKIFAMIVMIIGAIICDAGITAVLTALIENKDHQAGTNYRRLDCAKKYMTQAMEGNEEEQNAVVEFFTYEDTELSNIDARAVLSKLSAPLRQSIIVAHCEDILIASEAIGGFSRGVICSLMRLVTTEVAIPEEVIIERGVKDDAFFILHSGRAKSVDDAGGKGTVQPGSIISNVEAEKRREKMGLPAYSLRAVVYNAKNLPKTDLFGACDPYVEISYGKFGKVRTTVKKITRHPVWHEIFYVKMTSDVSEIVVNLYDWNRVEEDELVGGFTVPIADMKEEEDREYELVGPDGKTGIGSVVMSLHHGRLASHQKVKSSELTITAETFCHLYKLENKHIEEYTLYLDNLDKPPLQRLPNLDVMENAVEEFKRKQSSMLEKSMRNLKLGVPEVEKERSGGGDGGEGGEGGVGGQESGIKLDEDGLEIIRMKTEEFSASTRSFLDNVASEQQYDVAGPDSNLEGTGMFKKKRKEEGARDTIFKPRRTSIRRKGAGGKSHGKFGGKGGGRAGEGGEEGEGNRRRSRFSFGFMRGSPGGKKRESAYID</sequence>
<evidence type="ECO:0000313" key="15">
    <source>
        <dbReference type="Proteomes" id="UP001165122"/>
    </source>
</evidence>
<dbReference type="PROSITE" id="PS50004">
    <property type="entry name" value="C2"/>
    <property type="match status" value="1"/>
</dbReference>
<keyword evidence="15" id="KW-1185">Reference proteome</keyword>
<feature type="transmembrane region" description="Helical" evidence="11">
    <location>
        <begin position="135"/>
        <end position="153"/>
    </location>
</feature>
<dbReference type="FunFam" id="1.10.287.630:FF:000001">
    <property type="entry name" value="Cyclic nucleotide-gated channel alpha 3"/>
    <property type="match status" value="1"/>
</dbReference>
<protein>
    <submittedName>
        <fullName evidence="14">Uncharacterized protein</fullName>
    </submittedName>
</protein>
<dbReference type="InterPro" id="IPR005821">
    <property type="entry name" value="Ion_trans_dom"/>
</dbReference>
<evidence type="ECO:0000256" key="8">
    <source>
        <dbReference type="ARBA" id="ARBA00023303"/>
    </source>
</evidence>
<dbReference type="SUPFAM" id="SSF49562">
    <property type="entry name" value="C2 domain (Calcium/lipid-binding domain, CaLB)"/>
    <property type="match status" value="1"/>
</dbReference>
<dbReference type="Pfam" id="PF00027">
    <property type="entry name" value="cNMP_binding"/>
    <property type="match status" value="3"/>
</dbReference>
<feature type="domain" description="Cyclic nucleotide-binding" evidence="13">
    <location>
        <begin position="1517"/>
        <end position="1616"/>
    </location>
</feature>
<dbReference type="Pfam" id="PF00520">
    <property type="entry name" value="Ion_trans"/>
    <property type="match status" value="3"/>
</dbReference>
<dbReference type="Proteomes" id="UP001165122">
    <property type="component" value="Unassembled WGS sequence"/>
</dbReference>
<feature type="transmembrane region" description="Helical" evidence="11">
    <location>
        <begin position="825"/>
        <end position="845"/>
    </location>
</feature>
<feature type="transmembrane region" description="Helical" evidence="11">
    <location>
        <begin position="286"/>
        <end position="309"/>
    </location>
</feature>
<organism evidence="14 15">
    <name type="scientific">Triparma laevis f. longispina</name>
    <dbReference type="NCBI Taxonomy" id="1714387"/>
    <lineage>
        <taxon>Eukaryota</taxon>
        <taxon>Sar</taxon>
        <taxon>Stramenopiles</taxon>
        <taxon>Ochrophyta</taxon>
        <taxon>Bolidophyceae</taxon>
        <taxon>Parmales</taxon>
        <taxon>Triparmaceae</taxon>
        <taxon>Triparma</taxon>
    </lineage>
</organism>
<evidence type="ECO:0000256" key="1">
    <source>
        <dbReference type="ARBA" id="ARBA00004141"/>
    </source>
</evidence>
<dbReference type="InterPro" id="IPR050818">
    <property type="entry name" value="KCNH_animal-type"/>
</dbReference>
<dbReference type="Gene3D" id="2.60.40.150">
    <property type="entry name" value="C2 domain"/>
    <property type="match status" value="1"/>
</dbReference>
<dbReference type="GO" id="GO:0005249">
    <property type="term" value="F:voltage-gated potassium channel activity"/>
    <property type="evidence" value="ECO:0007669"/>
    <property type="project" value="TreeGrafter"/>
</dbReference>
<feature type="transmembrane region" description="Helical" evidence="11">
    <location>
        <begin position="1247"/>
        <end position="1266"/>
    </location>
</feature>
<feature type="transmembrane region" description="Helical" evidence="11">
    <location>
        <begin position="247"/>
        <end position="265"/>
    </location>
</feature>
<dbReference type="Pfam" id="PF07885">
    <property type="entry name" value="Ion_trans_2"/>
    <property type="match status" value="1"/>
</dbReference>
<comment type="similarity">
    <text evidence="9">Belongs to the two pore domain potassium channel (TC 1.A.1.8) family.</text>
</comment>
<dbReference type="PROSITE" id="PS50042">
    <property type="entry name" value="CNMP_BINDING_3"/>
    <property type="match status" value="3"/>
</dbReference>
<dbReference type="Gene3D" id="2.60.120.10">
    <property type="entry name" value="Jelly Rolls"/>
    <property type="match status" value="4"/>
</dbReference>
<dbReference type="SMART" id="SM00239">
    <property type="entry name" value="C2"/>
    <property type="match status" value="1"/>
</dbReference>
<feature type="compositionally biased region" description="Low complexity" evidence="10">
    <location>
        <begin position="28"/>
        <end position="37"/>
    </location>
</feature>
<evidence type="ECO:0000256" key="6">
    <source>
        <dbReference type="ARBA" id="ARBA00023136"/>
    </source>
</evidence>
<keyword evidence="3 9" id="KW-0812">Transmembrane</keyword>
<dbReference type="InterPro" id="IPR018490">
    <property type="entry name" value="cNMP-bd_dom_sf"/>
</dbReference>
<keyword evidence="6 11" id="KW-0472">Membrane</keyword>
<comment type="caution">
    <text evidence="14">The sequence shown here is derived from an EMBL/GenBank/DDBJ whole genome shotgun (WGS) entry which is preliminary data.</text>
</comment>